<evidence type="ECO:0000313" key="2">
    <source>
        <dbReference type="EMBL" id="KZE79947.1"/>
    </source>
</evidence>
<proteinExistence type="predicted"/>
<evidence type="ECO:0008006" key="4">
    <source>
        <dbReference type="Google" id="ProtNLM"/>
    </source>
</evidence>
<evidence type="ECO:0000256" key="1">
    <source>
        <dbReference type="SAM" id="Phobius"/>
    </source>
</evidence>
<keyword evidence="3" id="KW-1185">Reference proteome</keyword>
<feature type="transmembrane region" description="Helical" evidence="1">
    <location>
        <begin position="22"/>
        <end position="39"/>
    </location>
</feature>
<dbReference type="Proteomes" id="UP000076630">
    <property type="component" value="Unassembled WGS sequence"/>
</dbReference>
<dbReference type="RefSeq" id="WP_038984825.1">
    <property type="nucleotide sequence ID" value="NZ_JWJO01000008.1"/>
</dbReference>
<dbReference type="EMBL" id="LQNU01000058">
    <property type="protein sequence ID" value="KZE79947.1"/>
    <property type="molecule type" value="Genomic_DNA"/>
</dbReference>
<accession>A0A163YNX6</accession>
<keyword evidence="1" id="KW-0812">Transmembrane</keyword>
<dbReference type="AlphaFoldDB" id="A0A163YNX6"/>
<dbReference type="OrthoDB" id="1453288at2"/>
<gene>
    <name evidence="2" type="ORF">AV926_10865</name>
</gene>
<protein>
    <recommendedName>
        <fullName evidence="4">Immunity protein 17</fullName>
    </recommendedName>
</protein>
<organism evidence="2 3">
    <name type="scientific">Myroides marinus</name>
    <dbReference type="NCBI Taxonomy" id="703342"/>
    <lineage>
        <taxon>Bacteria</taxon>
        <taxon>Pseudomonadati</taxon>
        <taxon>Bacteroidota</taxon>
        <taxon>Flavobacteriia</taxon>
        <taxon>Flavobacteriales</taxon>
        <taxon>Flavobacteriaceae</taxon>
        <taxon>Myroides</taxon>
    </lineage>
</organism>
<feature type="transmembrane region" description="Helical" evidence="1">
    <location>
        <begin position="70"/>
        <end position="88"/>
    </location>
</feature>
<evidence type="ECO:0000313" key="3">
    <source>
        <dbReference type="Proteomes" id="UP000076630"/>
    </source>
</evidence>
<name>A0A163YNX6_9FLAO</name>
<reference evidence="2 3" key="1">
    <citation type="submission" date="2016-01" db="EMBL/GenBank/DDBJ databases">
        <title>Whole genome sequencing of Myroides marinus L41.</title>
        <authorList>
            <person name="Hong K.W."/>
        </authorList>
    </citation>
    <scope>NUCLEOTIDE SEQUENCE [LARGE SCALE GENOMIC DNA]</scope>
    <source>
        <strain evidence="2 3">L41</strain>
    </source>
</reference>
<sequence length="92" mass="10743">MKDLYRDCLQSLKVLIKEHPEYWGLLIMSIGIILLFCSIKGYSFMYDQTGGPTFNTAWLRNTFGEKVAKAFNIILFSTLTLVGLYFYIHYKE</sequence>
<keyword evidence="1" id="KW-0472">Membrane</keyword>
<comment type="caution">
    <text evidence="2">The sequence shown here is derived from an EMBL/GenBank/DDBJ whole genome shotgun (WGS) entry which is preliminary data.</text>
</comment>
<keyword evidence="1" id="KW-1133">Transmembrane helix</keyword>